<proteinExistence type="predicted"/>
<protein>
    <submittedName>
        <fullName evidence="1">Uncharacterized protein</fullName>
    </submittedName>
</protein>
<evidence type="ECO:0000313" key="1">
    <source>
        <dbReference type="EMBL" id="KUL28831.1"/>
    </source>
</evidence>
<dbReference type="Proteomes" id="UP000053244">
    <property type="component" value="Unassembled WGS sequence"/>
</dbReference>
<gene>
    <name evidence="1" type="ORF">ADL15_30490</name>
</gene>
<name>A0A101JL64_9ACTN</name>
<evidence type="ECO:0000313" key="2">
    <source>
        <dbReference type="Proteomes" id="UP000053244"/>
    </source>
</evidence>
<accession>A0A101JL64</accession>
<dbReference type="AlphaFoldDB" id="A0A101JL64"/>
<reference evidence="1 2" key="1">
    <citation type="submission" date="2015-10" db="EMBL/GenBank/DDBJ databases">
        <authorList>
            <person name="Gilbert D.G."/>
        </authorList>
    </citation>
    <scope>NUCLEOTIDE SEQUENCE [LARGE SCALE GENOMIC DNA]</scope>
    <source>
        <strain evidence="1 2">NRRL B-16712</strain>
    </source>
</reference>
<keyword evidence="2" id="KW-1185">Reference proteome</keyword>
<sequence length="76" mass="8694">MRSSFRVRAGATVGAMADEFIETDQQMSVAEELCAFLGLPRPKPFTEEEEAAYQKWLDDGDRQVEEWRARRRQGAA</sequence>
<organism evidence="1 2">
    <name type="scientific">Actinoplanes awajinensis subsp. mycoplanecinus</name>
    <dbReference type="NCBI Taxonomy" id="135947"/>
    <lineage>
        <taxon>Bacteria</taxon>
        <taxon>Bacillati</taxon>
        <taxon>Actinomycetota</taxon>
        <taxon>Actinomycetes</taxon>
        <taxon>Micromonosporales</taxon>
        <taxon>Micromonosporaceae</taxon>
        <taxon>Actinoplanes</taxon>
    </lineage>
</organism>
<dbReference type="EMBL" id="LLZH01000284">
    <property type="protein sequence ID" value="KUL28831.1"/>
    <property type="molecule type" value="Genomic_DNA"/>
</dbReference>
<comment type="caution">
    <text evidence="1">The sequence shown here is derived from an EMBL/GenBank/DDBJ whole genome shotgun (WGS) entry which is preliminary data.</text>
</comment>